<evidence type="ECO:0000313" key="9">
    <source>
        <dbReference type="Ensembl" id="ENSPMAP00000001660.1"/>
    </source>
</evidence>
<feature type="binding site" evidence="7">
    <location>
        <begin position="24"/>
        <end position="31"/>
    </location>
    <ligand>
        <name>ATP</name>
        <dbReference type="ChEBI" id="CHEBI:30616"/>
    </ligand>
</feature>
<dbReference type="PRINTS" id="PR00193">
    <property type="entry name" value="MYOSINHEAVY"/>
</dbReference>
<organism evidence="9">
    <name type="scientific">Petromyzon marinus</name>
    <name type="common">Sea lamprey</name>
    <dbReference type="NCBI Taxonomy" id="7757"/>
    <lineage>
        <taxon>Eukaryota</taxon>
        <taxon>Metazoa</taxon>
        <taxon>Chordata</taxon>
        <taxon>Craniata</taxon>
        <taxon>Vertebrata</taxon>
        <taxon>Cyclostomata</taxon>
        <taxon>Hyperoartia</taxon>
        <taxon>Petromyzontiformes</taxon>
        <taxon>Petromyzontidae</taxon>
        <taxon>Petromyzon</taxon>
    </lineage>
</organism>
<dbReference type="GO" id="GO:0030048">
    <property type="term" value="P:actin filament-based movement"/>
    <property type="evidence" value="ECO:0007669"/>
    <property type="project" value="TreeGrafter"/>
</dbReference>
<dbReference type="SMART" id="SM00242">
    <property type="entry name" value="MYSc"/>
    <property type="match status" value="1"/>
</dbReference>
<dbReference type="Ensembl" id="ENSPMAT00000001669.1">
    <property type="protein sequence ID" value="ENSPMAP00000001660.1"/>
    <property type="gene ID" value="ENSPMAG00000001507.1"/>
</dbReference>
<dbReference type="GO" id="GO:0006897">
    <property type="term" value="P:endocytosis"/>
    <property type="evidence" value="ECO:0007669"/>
    <property type="project" value="TreeGrafter"/>
</dbReference>
<dbReference type="STRING" id="7757.ENSPMAP00000001660"/>
<dbReference type="InterPro" id="IPR027417">
    <property type="entry name" value="P-loop_NTPase"/>
</dbReference>
<reference evidence="9" key="2">
    <citation type="submission" date="2025-09" db="UniProtKB">
        <authorList>
            <consortium name="Ensembl"/>
        </authorList>
    </citation>
    <scope>IDENTIFICATION</scope>
</reference>
<evidence type="ECO:0000256" key="2">
    <source>
        <dbReference type="ARBA" id="ARBA00022741"/>
    </source>
</evidence>
<dbReference type="GO" id="GO:0016459">
    <property type="term" value="C:myosin complex"/>
    <property type="evidence" value="ECO:0007669"/>
    <property type="project" value="UniProtKB-KW"/>
</dbReference>
<dbReference type="InterPro" id="IPR036961">
    <property type="entry name" value="Kinesin_motor_dom_sf"/>
</dbReference>
<dbReference type="HOGENOM" id="CLU_000192_7_5_1"/>
<accession>S4R8X9</accession>
<dbReference type="AlphaFoldDB" id="S4R8X9"/>
<dbReference type="GO" id="GO:0007015">
    <property type="term" value="P:actin filament organization"/>
    <property type="evidence" value="ECO:0007669"/>
    <property type="project" value="TreeGrafter"/>
</dbReference>
<evidence type="ECO:0000256" key="1">
    <source>
        <dbReference type="ARBA" id="ARBA00008314"/>
    </source>
</evidence>
<dbReference type="FunFam" id="1.10.10.820:FF:000001">
    <property type="entry name" value="Myosin heavy chain"/>
    <property type="match status" value="1"/>
</dbReference>
<dbReference type="SUPFAM" id="SSF52540">
    <property type="entry name" value="P-loop containing nucleoside triphosphate hydrolases"/>
    <property type="match status" value="1"/>
</dbReference>
<evidence type="ECO:0000256" key="4">
    <source>
        <dbReference type="ARBA" id="ARBA00023123"/>
    </source>
</evidence>
<keyword evidence="5 7" id="KW-0505">Motor protein</keyword>
<dbReference type="PROSITE" id="PS51456">
    <property type="entry name" value="MYOSIN_MOTOR"/>
    <property type="match status" value="1"/>
</dbReference>
<keyword evidence="4 7" id="KW-0518">Myosin</keyword>
<evidence type="ECO:0000256" key="6">
    <source>
        <dbReference type="ARBA" id="ARBA00023203"/>
    </source>
</evidence>
<name>S4R8X9_PETMA</name>
<dbReference type="GO" id="GO:0005902">
    <property type="term" value="C:microvillus"/>
    <property type="evidence" value="ECO:0007669"/>
    <property type="project" value="TreeGrafter"/>
</dbReference>
<dbReference type="FunFam" id="1.20.58.530:FF:000004">
    <property type="entry name" value="Unconventional myosin ID"/>
    <property type="match status" value="1"/>
</dbReference>
<comment type="similarity">
    <text evidence="1 7">Belongs to the TRAFAC class myosin-kinesin ATPase superfamily. Myosin family.</text>
</comment>
<dbReference type="OMA" id="NICEASP"/>
<dbReference type="PANTHER" id="PTHR13140">
    <property type="entry name" value="MYOSIN"/>
    <property type="match status" value="1"/>
</dbReference>
<dbReference type="Gene3D" id="1.20.58.530">
    <property type="match status" value="1"/>
</dbReference>
<dbReference type="Gene3D" id="3.40.850.10">
    <property type="entry name" value="Kinesin motor domain"/>
    <property type="match status" value="1"/>
</dbReference>
<feature type="domain" description="Myosin motor" evidence="8">
    <location>
        <begin position="1"/>
        <end position="547"/>
    </location>
</feature>
<sequence>YALSDHVYRAMRSEYRDQCILITGESGAGKTEASKKVLHFLSNICEASPSVDSLRNRLIHSNPILEAFGNALTLCNDNSSRFGKYMHIQFDFTGTPVGGHILNFLLEKSRVVLQHGGERNFHIFYQLLAGGRESLLDRLGLARDPARYRYLLVSQQGEEAKISPLNDVENWRVLQEAFHAVGFDEPQIETLFDVIASVIHLGNTRYTTSPTGYALITDSTEIHVISKLLDISEETLESALTKKTISASGEEVVSPLGPVQAAHARDALAKAIYERAFSWLVGQLNNSLATHQHRAVRLNKQWAVYGTVLCTVNSFEQLCINYCNEKLQQLFITHTLGTEQVEYEAEGIEWESILYFDNKIICDLVEQKHKGILAILDEECLRPGEATDLSFLEKLEGKIGGHPHFLTHKLGDHKNRREIKRDEFQLRHYAGEVNYNVKGFLDKNQDLLLRNLKEVMCGAGNMIIKECFCPQELNEKKWPGTIGAQFKSSLGKLMEILMSKDPSYVRCIKPNNEKQAVSLSGGELTKTRLYKTLISRVRLTKSAKCFL</sequence>
<dbReference type="GO" id="GO:0051015">
    <property type="term" value="F:actin filament binding"/>
    <property type="evidence" value="ECO:0007669"/>
    <property type="project" value="TreeGrafter"/>
</dbReference>
<keyword evidence="3 7" id="KW-0067">ATP-binding</keyword>
<dbReference type="Pfam" id="PF00063">
    <property type="entry name" value="Myosin_head"/>
    <property type="match status" value="1"/>
</dbReference>
<dbReference type="InterPro" id="IPR001609">
    <property type="entry name" value="Myosin_head_motor_dom-like"/>
</dbReference>
<keyword evidence="6 7" id="KW-0009">Actin-binding</keyword>
<evidence type="ECO:0000256" key="3">
    <source>
        <dbReference type="ARBA" id="ARBA00022840"/>
    </source>
</evidence>
<comment type="caution">
    <text evidence="7">Lacks conserved residue(s) required for the propagation of feature annotation.</text>
</comment>
<evidence type="ECO:0000259" key="8">
    <source>
        <dbReference type="PROSITE" id="PS51456"/>
    </source>
</evidence>
<protein>
    <submittedName>
        <fullName evidence="9">Myosin IHb</fullName>
    </submittedName>
</protein>
<dbReference type="GO" id="GO:0000146">
    <property type="term" value="F:microfilament motor activity"/>
    <property type="evidence" value="ECO:0007669"/>
    <property type="project" value="TreeGrafter"/>
</dbReference>
<dbReference type="Gene3D" id="1.10.10.820">
    <property type="match status" value="1"/>
</dbReference>
<proteinExistence type="inferred from homology"/>
<evidence type="ECO:0000256" key="7">
    <source>
        <dbReference type="PROSITE-ProRule" id="PRU00782"/>
    </source>
</evidence>
<dbReference type="GO" id="GO:0005886">
    <property type="term" value="C:plasma membrane"/>
    <property type="evidence" value="ECO:0007669"/>
    <property type="project" value="TreeGrafter"/>
</dbReference>
<dbReference type="Gene3D" id="1.20.120.720">
    <property type="entry name" value="Myosin VI head, motor domain, U50 subdomain"/>
    <property type="match status" value="1"/>
</dbReference>
<reference evidence="9" key="1">
    <citation type="submission" date="2025-08" db="UniProtKB">
        <authorList>
            <consortium name="Ensembl"/>
        </authorList>
    </citation>
    <scope>IDENTIFICATION</scope>
</reference>
<keyword evidence="2 7" id="KW-0547">Nucleotide-binding</keyword>
<dbReference type="GO" id="GO:0005524">
    <property type="term" value="F:ATP binding"/>
    <property type="evidence" value="ECO:0007669"/>
    <property type="project" value="UniProtKB-UniRule"/>
</dbReference>
<dbReference type="GeneTree" id="ENSGT00940000156430"/>
<dbReference type="GO" id="GO:0005737">
    <property type="term" value="C:cytoplasm"/>
    <property type="evidence" value="ECO:0007669"/>
    <property type="project" value="TreeGrafter"/>
</dbReference>
<evidence type="ECO:0000256" key="5">
    <source>
        <dbReference type="ARBA" id="ARBA00023175"/>
    </source>
</evidence>
<dbReference type="PANTHER" id="PTHR13140:SF679">
    <property type="entry name" value="UNCONVENTIONAL MYOSIN IC"/>
    <property type="match status" value="1"/>
</dbReference>